<gene>
    <name evidence="2" type="ORF">GCM10010339_57540</name>
</gene>
<protein>
    <submittedName>
        <fullName evidence="2">Uncharacterized protein</fullName>
    </submittedName>
</protein>
<evidence type="ECO:0000313" key="3">
    <source>
        <dbReference type="Proteomes" id="UP000655443"/>
    </source>
</evidence>
<evidence type="ECO:0000313" key="2">
    <source>
        <dbReference type="EMBL" id="GHE08519.1"/>
    </source>
</evidence>
<comment type="caution">
    <text evidence="2">The sequence shown here is derived from an EMBL/GenBank/DDBJ whole genome shotgun (WGS) entry which is preliminary data.</text>
</comment>
<name>A0A918YN47_9ACTN</name>
<dbReference type="AlphaFoldDB" id="A0A918YN47"/>
<dbReference type="RefSeq" id="WP_189956547.1">
    <property type="nucleotide sequence ID" value="NZ_BMVG01000017.1"/>
</dbReference>
<sequence>MSQLHTPDHPLGTILSGAPLHLLTQAQRTSFDAFCQMLEQIGREGGDDEPLVHVPTLRTLTRAAIGDKATGHLLAELTRLPGHRLTDQDHPRLDWFTLADRVPIFDPTPASTFTVPLVDTPHMGHVINAVHTLYPSLEPELIDPQLLPARLTDLPHPDHSGTLDERLRTAIDLVHRNLGWWAAFTLALMTIAAAGSAAPGWAAWPLHMYVLAALIGGWTLTVVGGCALATPY</sequence>
<feature type="transmembrane region" description="Helical" evidence="1">
    <location>
        <begin position="178"/>
        <end position="202"/>
    </location>
</feature>
<evidence type="ECO:0000256" key="1">
    <source>
        <dbReference type="SAM" id="Phobius"/>
    </source>
</evidence>
<keyword evidence="3" id="KW-1185">Reference proteome</keyword>
<accession>A0A918YN47</accession>
<reference evidence="2" key="2">
    <citation type="submission" date="2020-09" db="EMBL/GenBank/DDBJ databases">
        <authorList>
            <person name="Sun Q."/>
            <person name="Ohkuma M."/>
        </authorList>
    </citation>
    <scope>NUCLEOTIDE SEQUENCE</scope>
    <source>
        <strain evidence="2">JCM 4714</strain>
    </source>
</reference>
<dbReference type="Proteomes" id="UP000655443">
    <property type="component" value="Unassembled WGS sequence"/>
</dbReference>
<keyword evidence="1" id="KW-1133">Transmembrane helix</keyword>
<feature type="transmembrane region" description="Helical" evidence="1">
    <location>
        <begin position="208"/>
        <end position="229"/>
    </location>
</feature>
<proteinExistence type="predicted"/>
<dbReference type="EMBL" id="BMVG01000017">
    <property type="protein sequence ID" value="GHE08519.1"/>
    <property type="molecule type" value="Genomic_DNA"/>
</dbReference>
<keyword evidence="1" id="KW-0812">Transmembrane</keyword>
<keyword evidence="1" id="KW-0472">Membrane</keyword>
<organism evidence="2 3">
    <name type="scientific">Streptomyces alanosinicus</name>
    <dbReference type="NCBI Taxonomy" id="68171"/>
    <lineage>
        <taxon>Bacteria</taxon>
        <taxon>Bacillati</taxon>
        <taxon>Actinomycetota</taxon>
        <taxon>Actinomycetes</taxon>
        <taxon>Kitasatosporales</taxon>
        <taxon>Streptomycetaceae</taxon>
        <taxon>Streptomyces</taxon>
    </lineage>
</organism>
<reference evidence="2" key="1">
    <citation type="journal article" date="2014" name="Int. J. Syst. Evol. Microbiol.">
        <title>Complete genome sequence of Corynebacterium casei LMG S-19264T (=DSM 44701T), isolated from a smear-ripened cheese.</title>
        <authorList>
            <consortium name="US DOE Joint Genome Institute (JGI-PGF)"/>
            <person name="Walter F."/>
            <person name="Albersmeier A."/>
            <person name="Kalinowski J."/>
            <person name="Ruckert C."/>
        </authorList>
    </citation>
    <scope>NUCLEOTIDE SEQUENCE</scope>
    <source>
        <strain evidence="2">JCM 4714</strain>
    </source>
</reference>